<proteinExistence type="predicted"/>
<evidence type="ECO:0000256" key="1">
    <source>
        <dbReference type="SAM" id="MobiDB-lite"/>
    </source>
</evidence>
<name>A0A9N9IJ78_9GLOM</name>
<accession>A0A9N9IJ78</accession>
<feature type="non-terminal residue" evidence="2">
    <location>
        <position position="178"/>
    </location>
</feature>
<protein>
    <submittedName>
        <fullName evidence="2">8258_t:CDS:1</fullName>
    </submittedName>
</protein>
<evidence type="ECO:0000313" key="2">
    <source>
        <dbReference type="EMBL" id="CAG8737064.1"/>
    </source>
</evidence>
<evidence type="ECO:0000313" key="3">
    <source>
        <dbReference type="Proteomes" id="UP000789405"/>
    </source>
</evidence>
<sequence length="178" mass="19963">ENQPPKEFSEIVPKLIANNSETSSTAAIIVESTCSSSNSSTTALVAKSTYLTNNTIYNLPTETITNTIVTTTHNPTNIASTSNNINTNTNLNPYDEFFINILSDLSNMSGQRISTHIMYQIPTLINMRDRNNNENNRHSNEAQNDTITQLYINDRSNQGADKRHVPIDNEQNNYLQHE</sequence>
<dbReference type="AlphaFoldDB" id="A0A9N9IJ78"/>
<feature type="region of interest" description="Disordered" evidence="1">
    <location>
        <begin position="157"/>
        <end position="178"/>
    </location>
</feature>
<gene>
    <name evidence="2" type="ORF">DERYTH_LOCUS15658</name>
</gene>
<dbReference type="Proteomes" id="UP000789405">
    <property type="component" value="Unassembled WGS sequence"/>
</dbReference>
<reference evidence="2" key="1">
    <citation type="submission" date="2021-06" db="EMBL/GenBank/DDBJ databases">
        <authorList>
            <person name="Kallberg Y."/>
            <person name="Tangrot J."/>
            <person name="Rosling A."/>
        </authorList>
    </citation>
    <scope>NUCLEOTIDE SEQUENCE</scope>
    <source>
        <strain evidence="2">MA453B</strain>
    </source>
</reference>
<keyword evidence="3" id="KW-1185">Reference proteome</keyword>
<feature type="compositionally biased region" description="Polar residues" evidence="1">
    <location>
        <begin position="169"/>
        <end position="178"/>
    </location>
</feature>
<dbReference type="EMBL" id="CAJVPY010012870">
    <property type="protein sequence ID" value="CAG8737064.1"/>
    <property type="molecule type" value="Genomic_DNA"/>
</dbReference>
<organism evidence="2 3">
    <name type="scientific">Dentiscutata erythropus</name>
    <dbReference type="NCBI Taxonomy" id="1348616"/>
    <lineage>
        <taxon>Eukaryota</taxon>
        <taxon>Fungi</taxon>
        <taxon>Fungi incertae sedis</taxon>
        <taxon>Mucoromycota</taxon>
        <taxon>Glomeromycotina</taxon>
        <taxon>Glomeromycetes</taxon>
        <taxon>Diversisporales</taxon>
        <taxon>Gigasporaceae</taxon>
        <taxon>Dentiscutata</taxon>
    </lineage>
</organism>
<comment type="caution">
    <text evidence="2">The sequence shown here is derived from an EMBL/GenBank/DDBJ whole genome shotgun (WGS) entry which is preliminary data.</text>
</comment>